<evidence type="ECO:0000313" key="2">
    <source>
        <dbReference type="Proteomes" id="UP000053660"/>
    </source>
</evidence>
<dbReference type="Proteomes" id="UP000053660">
    <property type="component" value="Unassembled WGS sequence"/>
</dbReference>
<dbReference type="AlphaFoldDB" id="A0A0B1SBQ7"/>
<dbReference type="EMBL" id="KN577503">
    <property type="protein sequence ID" value="KHJ82728.1"/>
    <property type="molecule type" value="Genomic_DNA"/>
</dbReference>
<sequence length="161" mass="18493">MCVHDRPALLIYDNPYLQQFYLPPNIELSMKGIPIRLELNPLLPTSYLLTLQEHCPHCEITQDIVFSFSECGLAGTQYTVEQFLQACANKRIIRAGFGRKIELYATDISEHTMNALCAKAEYMEVCITIKRSTYKSLICPNLKVLRPCKPGKKVFNPFYLR</sequence>
<protein>
    <submittedName>
        <fullName evidence="1">Uncharacterized protein</fullName>
    </submittedName>
</protein>
<gene>
    <name evidence="1" type="ORF">OESDEN_17577</name>
</gene>
<accession>A0A0B1SBQ7</accession>
<dbReference type="OrthoDB" id="10473596at2759"/>
<organism evidence="1 2">
    <name type="scientific">Oesophagostomum dentatum</name>
    <name type="common">Nodular worm</name>
    <dbReference type="NCBI Taxonomy" id="61180"/>
    <lineage>
        <taxon>Eukaryota</taxon>
        <taxon>Metazoa</taxon>
        <taxon>Ecdysozoa</taxon>
        <taxon>Nematoda</taxon>
        <taxon>Chromadorea</taxon>
        <taxon>Rhabditida</taxon>
        <taxon>Rhabditina</taxon>
        <taxon>Rhabditomorpha</taxon>
        <taxon>Strongyloidea</taxon>
        <taxon>Strongylidae</taxon>
        <taxon>Oesophagostomum</taxon>
    </lineage>
</organism>
<keyword evidence="2" id="KW-1185">Reference proteome</keyword>
<reference evidence="1 2" key="1">
    <citation type="submission" date="2014-03" db="EMBL/GenBank/DDBJ databases">
        <title>Draft genome of the hookworm Oesophagostomum dentatum.</title>
        <authorList>
            <person name="Mitreva M."/>
        </authorList>
    </citation>
    <scope>NUCLEOTIDE SEQUENCE [LARGE SCALE GENOMIC DNA]</scope>
    <source>
        <strain evidence="1 2">OD-Hann</strain>
    </source>
</reference>
<name>A0A0B1SBQ7_OESDE</name>
<evidence type="ECO:0000313" key="1">
    <source>
        <dbReference type="EMBL" id="KHJ82728.1"/>
    </source>
</evidence>
<proteinExistence type="predicted"/>